<dbReference type="Pfam" id="PF00852">
    <property type="entry name" value="Glyco_transf_10"/>
    <property type="match status" value="1"/>
</dbReference>
<name>A0A8J7E1P8_9CYAN</name>
<proteinExistence type="inferred from homology"/>
<feature type="domain" description="Fucosyltransferase C-terminal" evidence="4">
    <location>
        <begin position="142"/>
        <end position="274"/>
    </location>
</feature>
<keyword evidence="2" id="KW-0328">Glycosyltransferase</keyword>
<accession>A0A8J7E1P8</accession>
<dbReference type="RefSeq" id="WP_194031750.1">
    <property type="nucleotide sequence ID" value="NZ_JADEWZ010000055.1"/>
</dbReference>
<comment type="similarity">
    <text evidence="1">Belongs to the glycosyltransferase 10 family.</text>
</comment>
<protein>
    <submittedName>
        <fullName evidence="6">Glycosyltransferase</fullName>
    </submittedName>
</protein>
<dbReference type="InterPro" id="IPR041058">
    <property type="entry name" value="FucT_N"/>
</dbReference>
<evidence type="ECO:0000259" key="5">
    <source>
        <dbReference type="Pfam" id="PF18025"/>
    </source>
</evidence>
<dbReference type="Proteomes" id="UP000654482">
    <property type="component" value="Unassembled WGS sequence"/>
</dbReference>
<dbReference type="Pfam" id="PF18025">
    <property type="entry name" value="FucT_N"/>
    <property type="match status" value="1"/>
</dbReference>
<dbReference type="SUPFAM" id="SSF53756">
    <property type="entry name" value="UDP-Glycosyltransferase/glycogen phosphorylase"/>
    <property type="match status" value="1"/>
</dbReference>
<evidence type="ECO:0000259" key="4">
    <source>
        <dbReference type="Pfam" id="PF00852"/>
    </source>
</evidence>
<evidence type="ECO:0000313" key="7">
    <source>
        <dbReference type="Proteomes" id="UP000654482"/>
    </source>
</evidence>
<gene>
    <name evidence="6" type="ORF">IQ249_22520</name>
</gene>
<evidence type="ECO:0000256" key="3">
    <source>
        <dbReference type="ARBA" id="ARBA00022679"/>
    </source>
</evidence>
<sequence>MRQLIKINFSDFWKSFDKNDNYFTRLLSPYYDLEISDDPDFLIYSCYDENGRLHWGQESRRSAAKVFKKHKCIRIFYTSENVRPDFKQCDYAFSYDYIDSPNHYRLPFYGFYEPKHKLPFVGVDDVHPLVKDEDFDWEKVASEKTKFCNFVYSNRHAKNREVFFEKLSKYKKVDSGGKRLNNIGKPVDDKLSFISQYKFTIAFENFSRPGYTTEKIYQPMLVNSLPIYWGNPLIDKDFNPKSFLNYYDFENEEELIERIVEIDRNDDLYLEYLKQPYFAGNRVNPFIDASNVLKQFDYIFNNEKVPVAQKKLFVFF</sequence>
<evidence type="ECO:0000256" key="1">
    <source>
        <dbReference type="ARBA" id="ARBA00008919"/>
    </source>
</evidence>
<dbReference type="EMBL" id="JADEWZ010000055">
    <property type="protein sequence ID" value="MBE9118668.1"/>
    <property type="molecule type" value="Genomic_DNA"/>
</dbReference>
<keyword evidence="7" id="KW-1185">Reference proteome</keyword>
<dbReference type="AlphaFoldDB" id="A0A8J7E1P8"/>
<dbReference type="GO" id="GO:0046920">
    <property type="term" value="F:alpha-(1-&gt;3)-fucosyltransferase activity"/>
    <property type="evidence" value="ECO:0007669"/>
    <property type="project" value="TreeGrafter"/>
</dbReference>
<dbReference type="InterPro" id="IPR001503">
    <property type="entry name" value="Glyco_trans_10"/>
</dbReference>
<dbReference type="GO" id="GO:0016020">
    <property type="term" value="C:membrane"/>
    <property type="evidence" value="ECO:0007669"/>
    <property type="project" value="InterPro"/>
</dbReference>
<dbReference type="Gene3D" id="3.40.50.11660">
    <property type="entry name" value="Glycosyl transferase family 10, C-terminal domain"/>
    <property type="match status" value="1"/>
</dbReference>
<comment type="caution">
    <text evidence="6">The sequence shown here is derived from an EMBL/GenBank/DDBJ whole genome shotgun (WGS) entry which is preliminary data.</text>
</comment>
<keyword evidence="3" id="KW-0808">Transferase</keyword>
<dbReference type="PANTHER" id="PTHR11929">
    <property type="entry name" value="ALPHA- 1,3 -FUCOSYLTRANSFERASE"/>
    <property type="match status" value="1"/>
</dbReference>
<feature type="domain" description="Alpha-(1,3)-fucosyltransferase FucT N-terminal" evidence="5">
    <location>
        <begin position="7"/>
        <end position="112"/>
    </location>
</feature>
<dbReference type="PANTHER" id="PTHR11929:SF194">
    <property type="entry name" value="ALPHA-(1,3)-FUCOSYLTRANSFERASE 10"/>
    <property type="match status" value="1"/>
</dbReference>
<organism evidence="6 7">
    <name type="scientific">Lusitaniella coriacea LEGE 07157</name>
    <dbReference type="NCBI Taxonomy" id="945747"/>
    <lineage>
        <taxon>Bacteria</taxon>
        <taxon>Bacillati</taxon>
        <taxon>Cyanobacteriota</taxon>
        <taxon>Cyanophyceae</taxon>
        <taxon>Spirulinales</taxon>
        <taxon>Lusitaniellaceae</taxon>
        <taxon>Lusitaniella</taxon>
    </lineage>
</organism>
<evidence type="ECO:0000256" key="2">
    <source>
        <dbReference type="ARBA" id="ARBA00022676"/>
    </source>
</evidence>
<reference evidence="6" key="1">
    <citation type="submission" date="2020-10" db="EMBL/GenBank/DDBJ databases">
        <authorList>
            <person name="Castelo-Branco R."/>
            <person name="Eusebio N."/>
            <person name="Adriana R."/>
            <person name="Vieira A."/>
            <person name="Brugerolle De Fraissinette N."/>
            <person name="Rezende De Castro R."/>
            <person name="Schneider M.P."/>
            <person name="Vasconcelos V."/>
            <person name="Leao P.N."/>
        </authorList>
    </citation>
    <scope>NUCLEOTIDE SEQUENCE</scope>
    <source>
        <strain evidence="6">LEGE 07157</strain>
    </source>
</reference>
<dbReference type="InterPro" id="IPR055270">
    <property type="entry name" value="Glyco_tran_10_C"/>
</dbReference>
<evidence type="ECO:0000313" key="6">
    <source>
        <dbReference type="EMBL" id="MBE9118668.1"/>
    </source>
</evidence>
<dbReference type="InterPro" id="IPR038577">
    <property type="entry name" value="GT10-like_C_sf"/>
</dbReference>